<dbReference type="Gene3D" id="3.40.50.1820">
    <property type="entry name" value="alpha/beta hydrolase"/>
    <property type="match status" value="1"/>
</dbReference>
<comment type="caution">
    <text evidence="2">The sequence shown here is derived from an EMBL/GenBank/DDBJ whole genome shotgun (WGS) entry which is preliminary data.</text>
</comment>
<dbReference type="InterPro" id="IPR000073">
    <property type="entry name" value="AB_hydrolase_1"/>
</dbReference>
<dbReference type="InterPro" id="IPR029058">
    <property type="entry name" value="AB_hydrolase_fold"/>
</dbReference>
<reference evidence="2 3" key="1">
    <citation type="submission" date="2019-08" db="EMBL/GenBank/DDBJ databases">
        <title>Genomes of Subsaximicrobium wynnwilliamsii strains.</title>
        <authorList>
            <person name="Bowman J.P."/>
        </authorList>
    </citation>
    <scope>NUCLEOTIDE SEQUENCE [LARGE SCALE GENOMIC DNA]</scope>
    <source>
        <strain evidence="2 3">2-80-2</strain>
    </source>
</reference>
<dbReference type="SUPFAM" id="SSF53474">
    <property type="entry name" value="alpha/beta-Hydrolases"/>
    <property type="match status" value="1"/>
</dbReference>
<gene>
    <name evidence="2" type="ORF">ESY86_20750</name>
</gene>
<sequence length="270" mass="31116">MKKLLVRIASNLFPNQITSFAYDQLTNPQVRKLRENELGTLEKAEKEKYKFKDFDIQLYTWKGGDKKVLLIHGWEGQAGNFSDLIEKLLADGFTVHSFDAPSHGFSSKGRTSLFEFTELVGILIKKFDVKLLVSHSFGGVATTYALFENQDIEIEKYVLITTPDKFIERIDDVSEMVGINEKVKNRLISRLENETNNDVRNLNVSEFVKSINVKKSLIIHDIDDKVIPISRSKNVHQNWTESEFMEIEGTGHFRILRTEKVINKVIDYLK</sequence>
<evidence type="ECO:0000313" key="2">
    <source>
        <dbReference type="EMBL" id="TXD85868.1"/>
    </source>
</evidence>
<dbReference type="RefSeq" id="WP_147088603.1">
    <property type="nucleotide sequence ID" value="NZ_VORM01000106.1"/>
</dbReference>
<evidence type="ECO:0000259" key="1">
    <source>
        <dbReference type="Pfam" id="PF12697"/>
    </source>
</evidence>
<keyword evidence="3" id="KW-1185">Reference proteome</keyword>
<dbReference type="GO" id="GO:0016787">
    <property type="term" value="F:hydrolase activity"/>
    <property type="evidence" value="ECO:0007669"/>
    <property type="project" value="UniProtKB-KW"/>
</dbReference>
<organism evidence="2 3">
    <name type="scientific">Subsaximicrobium wynnwilliamsii</name>
    <dbReference type="NCBI Taxonomy" id="291179"/>
    <lineage>
        <taxon>Bacteria</taxon>
        <taxon>Pseudomonadati</taxon>
        <taxon>Bacteroidota</taxon>
        <taxon>Flavobacteriia</taxon>
        <taxon>Flavobacteriales</taxon>
        <taxon>Flavobacteriaceae</taxon>
        <taxon>Subsaximicrobium</taxon>
    </lineage>
</organism>
<dbReference type="PANTHER" id="PTHR43194:SF2">
    <property type="entry name" value="PEROXISOMAL MEMBRANE PROTEIN LPX1"/>
    <property type="match status" value="1"/>
</dbReference>
<feature type="domain" description="AB hydrolase-1" evidence="1">
    <location>
        <begin position="68"/>
        <end position="153"/>
    </location>
</feature>
<dbReference type="InterPro" id="IPR050228">
    <property type="entry name" value="Carboxylesterase_BioH"/>
</dbReference>
<keyword evidence="2" id="KW-0378">Hydrolase</keyword>
<dbReference type="Proteomes" id="UP000321578">
    <property type="component" value="Unassembled WGS sequence"/>
</dbReference>
<name>A0A5C6Z9B9_9FLAO</name>
<dbReference type="AlphaFoldDB" id="A0A5C6Z9B9"/>
<protein>
    <submittedName>
        <fullName evidence="2">Alpha/beta hydrolase</fullName>
    </submittedName>
</protein>
<dbReference type="OrthoDB" id="9785847at2"/>
<proteinExistence type="predicted"/>
<dbReference type="Pfam" id="PF12697">
    <property type="entry name" value="Abhydrolase_6"/>
    <property type="match status" value="1"/>
</dbReference>
<dbReference type="EMBL" id="VORO01000117">
    <property type="protein sequence ID" value="TXD85868.1"/>
    <property type="molecule type" value="Genomic_DNA"/>
</dbReference>
<accession>A0A5C6Z9B9</accession>
<evidence type="ECO:0000313" key="3">
    <source>
        <dbReference type="Proteomes" id="UP000321578"/>
    </source>
</evidence>
<dbReference type="PANTHER" id="PTHR43194">
    <property type="entry name" value="HYDROLASE ALPHA/BETA FOLD FAMILY"/>
    <property type="match status" value="1"/>
</dbReference>